<comment type="caution">
    <text evidence="19">The sequence shown here is derived from an EMBL/GenBank/DDBJ whole genome shotgun (WGS) entry which is preliminary data.</text>
</comment>
<dbReference type="Gene3D" id="2.40.170.20">
    <property type="entry name" value="TonB-dependent receptor, beta-barrel domain"/>
    <property type="match status" value="1"/>
</dbReference>
<name>A0ABT1MPH5_9RHOB</name>
<evidence type="ECO:0000256" key="1">
    <source>
        <dbReference type="ARBA" id="ARBA00004571"/>
    </source>
</evidence>
<organism evidence="19 20">
    <name type="scientific">Paracoccus albicereus</name>
    <dbReference type="NCBI Taxonomy" id="2922394"/>
    <lineage>
        <taxon>Bacteria</taxon>
        <taxon>Pseudomonadati</taxon>
        <taxon>Pseudomonadota</taxon>
        <taxon>Alphaproteobacteria</taxon>
        <taxon>Rhodobacterales</taxon>
        <taxon>Paracoccaceae</taxon>
        <taxon>Paracoccus</taxon>
    </lineage>
</organism>
<dbReference type="InterPro" id="IPR000531">
    <property type="entry name" value="Beta-barrel_TonB"/>
</dbReference>
<comment type="similarity">
    <text evidence="2 14 15">Belongs to the TonB-dependent receptor family.</text>
</comment>
<feature type="domain" description="TonB-dependent receptor-like beta-barrel" evidence="17">
    <location>
        <begin position="248"/>
        <end position="674"/>
    </location>
</feature>
<protein>
    <submittedName>
        <fullName evidence="19">TonB-dependent siderophore receptor</fullName>
    </submittedName>
</protein>
<dbReference type="CDD" id="cd01347">
    <property type="entry name" value="ligand_gated_channel"/>
    <property type="match status" value="1"/>
</dbReference>
<evidence type="ECO:0000256" key="6">
    <source>
        <dbReference type="ARBA" id="ARBA00022692"/>
    </source>
</evidence>
<dbReference type="InterPro" id="IPR039426">
    <property type="entry name" value="TonB-dep_rcpt-like"/>
</dbReference>
<keyword evidence="11 14" id="KW-0472">Membrane</keyword>
<proteinExistence type="inferred from homology"/>
<evidence type="ECO:0000256" key="7">
    <source>
        <dbReference type="ARBA" id="ARBA00022729"/>
    </source>
</evidence>
<evidence type="ECO:0000259" key="18">
    <source>
        <dbReference type="Pfam" id="PF07715"/>
    </source>
</evidence>
<keyword evidence="4 14" id="KW-1134">Transmembrane beta strand</keyword>
<dbReference type="InterPro" id="IPR012910">
    <property type="entry name" value="Plug_dom"/>
</dbReference>
<feature type="chain" id="PRO_5045208576" evidence="16">
    <location>
        <begin position="30"/>
        <end position="703"/>
    </location>
</feature>
<keyword evidence="5" id="KW-0410">Iron transport</keyword>
<dbReference type="PROSITE" id="PS52016">
    <property type="entry name" value="TONB_DEPENDENT_REC_3"/>
    <property type="match status" value="1"/>
</dbReference>
<dbReference type="PANTHER" id="PTHR32552">
    <property type="entry name" value="FERRICHROME IRON RECEPTOR-RELATED"/>
    <property type="match status" value="1"/>
</dbReference>
<dbReference type="Proteomes" id="UP001203945">
    <property type="component" value="Unassembled WGS sequence"/>
</dbReference>
<keyword evidence="3 14" id="KW-0813">Transport</keyword>
<evidence type="ECO:0000256" key="2">
    <source>
        <dbReference type="ARBA" id="ARBA00009810"/>
    </source>
</evidence>
<evidence type="ECO:0000313" key="20">
    <source>
        <dbReference type="Proteomes" id="UP001203945"/>
    </source>
</evidence>
<dbReference type="Pfam" id="PF00593">
    <property type="entry name" value="TonB_dep_Rec_b-barrel"/>
    <property type="match status" value="1"/>
</dbReference>
<dbReference type="InterPro" id="IPR037066">
    <property type="entry name" value="Plug_dom_sf"/>
</dbReference>
<dbReference type="InterPro" id="IPR036942">
    <property type="entry name" value="Beta-barrel_TonB_sf"/>
</dbReference>
<evidence type="ECO:0000256" key="5">
    <source>
        <dbReference type="ARBA" id="ARBA00022496"/>
    </source>
</evidence>
<evidence type="ECO:0000256" key="14">
    <source>
        <dbReference type="PROSITE-ProRule" id="PRU01360"/>
    </source>
</evidence>
<gene>
    <name evidence="19" type="ORF">MLD63_07140</name>
</gene>
<evidence type="ECO:0000256" key="16">
    <source>
        <dbReference type="SAM" id="SignalP"/>
    </source>
</evidence>
<keyword evidence="8" id="KW-0408">Iron</keyword>
<keyword evidence="10 15" id="KW-0798">TonB box</keyword>
<dbReference type="EMBL" id="JAKZEU010000002">
    <property type="protein sequence ID" value="MCQ0970193.1"/>
    <property type="molecule type" value="Genomic_DNA"/>
</dbReference>
<feature type="domain" description="TonB-dependent receptor plug" evidence="18">
    <location>
        <begin position="79"/>
        <end position="175"/>
    </location>
</feature>
<evidence type="ECO:0000259" key="17">
    <source>
        <dbReference type="Pfam" id="PF00593"/>
    </source>
</evidence>
<dbReference type="NCBIfam" id="TIGR01783">
    <property type="entry name" value="TonB-siderophor"/>
    <property type="match status" value="1"/>
</dbReference>
<feature type="signal peptide" evidence="16">
    <location>
        <begin position="1"/>
        <end position="29"/>
    </location>
</feature>
<dbReference type="RefSeq" id="WP_255329175.1">
    <property type="nucleotide sequence ID" value="NZ_JAKZEU010000002.1"/>
</dbReference>
<keyword evidence="13 14" id="KW-0998">Cell outer membrane</keyword>
<keyword evidence="6 14" id="KW-0812">Transmembrane</keyword>
<evidence type="ECO:0000256" key="4">
    <source>
        <dbReference type="ARBA" id="ARBA00022452"/>
    </source>
</evidence>
<keyword evidence="20" id="KW-1185">Reference proteome</keyword>
<reference evidence="19 20" key="1">
    <citation type="submission" date="2022-03" db="EMBL/GenBank/DDBJ databases">
        <authorList>
            <person name="He Y."/>
        </authorList>
    </citation>
    <scope>NUCLEOTIDE SEQUENCE [LARGE SCALE GENOMIC DNA]</scope>
    <source>
        <strain evidence="19 20">TK19116</strain>
    </source>
</reference>
<evidence type="ECO:0000256" key="8">
    <source>
        <dbReference type="ARBA" id="ARBA00023004"/>
    </source>
</evidence>
<dbReference type="PANTHER" id="PTHR32552:SF68">
    <property type="entry name" value="FERRICHROME OUTER MEMBRANE TRANSPORTER_PHAGE RECEPTOR"/>
    <property type="match status" value="1"/>
</dbReference>
<dbReference type="Gene3D" id="2.170.130.10">
    <property type="entry name" value="TonB-dependent receptor, plug domain"/>
    <property type="match status" value="1"/>
</dbReference>
<evidence type="ECO:0000256" key="9">
    <source>
        <dbReference type="ARBA" id="ARBA00023065"/>
    </source>
</evidence>
<evidence type="ECO:0000256" key="10">
    <source>
        <dbReference type="ARBA" id="ARBA00023077"/>
    </source>
</evidence>
<dbReference type="SUPFAM" id="SSF56935">
    <property type="entry name" value="Porins"/>
    <property type="match status" value="1"/>
</dbReference>
<dbReference type="InterPro" id="IPR010105">
    <property type="entry name" value="TonB_sidphr_rcpt"/>
</dbReference>
<keyword evidence="12 19" id="KW-0675">Receptor</keyword>
<sequence>MTALRSRLRIGTVLTCCTALTALPTTIHAQDAATDGDGRISPVIRLPAITIEATGADDDANTIVAHEFQVGGKVATNILDTPASVSVITQKEIQRRDARTLEDALEYTAGTITDQYGTDDRNDYYSIRGFQASTYRDGLTLGSMRGIREEPLAYERIEVIRGANSTLFGVADPGGSINFVTKRPRAERIAEAFGTVGSDDRKEFGFDIGDALTPDATWAYRLTGKLQDADREYDFSRDDETFLMGGLTWQPSEATSISLIVDYLDRDATPNSGGYPRFGDYDRDLFLGEPDFNYLNVERSTANLIAEHDFGDGLTLRSNLRYSDTADDYGYVYISGDDGTFPVPRGYIAQEGEAEEVAGDVILQYDRSFAAFDSSTLVGLEFRDVSSAQSSFFAAGSPIDPRDPSYSGAPVSLSQYQDLDRDSTTKAIFVQQNMSFSDKVIATIGARHDRLDITENDGLTGTTSSDDFAETSVRGALTYKITPEISAYLSYAESVAPPSLGVEPERGEQYEIGVKYEPVGTNALFSAALYDLSKTNISVADPDTLERSLVGEIRVRGLDLETKAELNDRIDMIAAYSYADSEVLNSAPVFGVDVIGNEVGVVPNHIASLWLDYTHPGAGQRGDMTFGIGARYTGAYYFTTQNQNGRSEATTLLDAAYSYAITPETELAINVNNLLDEKHVVGRGTADYYNPGRTIAATLRHRW</sequence>
<keyword evidence="9" id="KW-0406">Ion transport</keyword>
<evidence type="ECO:0000256" key="11">
    <source>
        <dbReference type="ARBA" id="ARBA00023136"/>
    </source>
</evidence>
<keyword evidence="7 16" id="KW-0732">Signal</keyword>
<evidence type="ECO:0000256" key="15">
    <source>
        <dbReference type="RuleBase" id="RU003357"/>
    </source>
</evidence>
<evidence type="ECO:0000256" key="13">
    <source>
        <dbReference type="ARBA" id="ARBA00023237"/>
    </source>
</evidence>
<dbReference type="Pfam" id="PF07715">
    <property type="entry name" value="Plug"/>
    <property type="match status" value="1"/>
</dbReference>
<accession>A0ABT1MPH5</accession>
<evidence type="ECO:0000313" key="19">
    <source>
        <dbReference type="EMBL" id="MCQ0970193.1"/>
    </source>
</evidence>
<comment type="subcellular location">
    <subcellularLocation>
        <location evidence="1 14">Cell outer membrane</location>
        <topology evidence="1 14">Multi-pass membrane protein</topology>
    </subcellularLocation>
</comment>
<evidence type="ECO:0000256" key="3">
    <source>
        <dbReference type="ARBA" id="ARBA00022448"/>
    </source>
</evidence>
<evidence type="ECO:0000256" key="12">
    <source>
        <dbReference type="ARBA" id="ARBA00023170"/>
    </source>
</evidence>